<gene>
    <name evidence="3" type="ORF">MBAV_003152</name>
</gene>
<dbReference type="AlphaFoldDB" id="A0A0F3GRR9"/>
<keyword evidence="1" id="KW-0472">Membrane</keyword>
<evidence type="ECO:0000256" key="1">
    <source>
        <dbReference type="SAM" id="Phobius"/>
    </source>
</evidence>
<evidence type="ECO:0000313" key="4">
    <source>
        <dbReference type="Proteomes" id="UP000033423"/>
    </source>
</evidence>
<dbReference type="InterPro" id="IPR013099">
    <property type="entry name" value="K_chnl_dom"/>
</dbReference>
<name>A0A0F3GRR9_9BACT</name>
<comment type="caution">
    <text evidence="3">The sequence shown here is derived from an EMBL/GenBank/DDBJ whole genome shotgun (WGS) entry which is preliminary data.</text>
</comment>
<dbReference type="EMBL" id="LACI01001347">
    <property type="protein sequence ID" value="KJU84649.1"/>
    <property type="molecule type" value="Genomic_DNA"/>
</dbReference>
<organism evidence="3 4">
    <name type="scientific">Candidatus Magnetobacterium bavaricum</name>
    <dbReference type="NCBI Taxonomy" id="29290"/>
    <lineage>
        <taxon>Bacteria</taxon>
        <taxon>Pseudomonadati</taxon>
        <taxon>Nitrospirota</taxon>
        <taxon>Thermodesulfovibrionia</taxon>
        <taxon>Thermodesulfovibrionales</taxon>
        <taxon>Candidatus Magnetobacteriaceae</taxon>
        <taxon>Candidatus Magnetobacterium</taxon>
    </lineage>
</organism>
<feature type="transmembrane region" description="Helical" evidence="1">
    <location>
        <begin position="40"/>
        <end position="60"/>
    </location>
</feature>
<feature type="domain" description="Potassium channel" evidence="2">
    <location>
        <begin position="18"/>
        <end position="95"/>
    </location>
</feature>
<reference evidence="3 4" key="1">
    <citation type="submission" date="2015-02" db="EMBL/GenBank/DDBJ databases">
        <title>Single-cell genomics of uncultivated deep-branching MTB reveals a conserved set of magnetosome genes.</title>
        <authorList>
            <person name="Kolinko S."/>
            <person name="Richter M."/>
            <person name="Glockner F.O."/>
            <person name="Brachmann A."/>
            <person name="Schuler D."/>
        </authorList>
    </citation>
    <scope>NUCLEOTIDE SEQUENCE [LARGE SCALE GENOMIC DNA]</scope>
    <source>
        <strain evidence="3">TM-1</strain>
    </source>
</reference>
<dbReference type="SUPFAM" id="SSF81324">
    <property type="entry name" value="Voltage-gated potassium channels"/>
    <property type="match status" value="1"/>
</dbReference>
<dbReference type="Pfam" id="PF07885">
    <property type="entry name" value="Ion_trans_2"/>
    <property type="match status" value="1"/>
</dbReference>
<evidence type="ECO:0000313" key="3">
    <source>
        <dbReference type="EMBL" id="KJU84649.1"/>
    </source>
</evidence>
<accession>A0A0F3GRR9</accession>
<dbReference type="PANTHER" id="PTHR43833:SF9">
    <property type="entry name" value="POTASSIUM CHANNEL PROTEIN YUGO-RELATED"/>
    <property type="match status" value="1"/>
</dbReference>
<dbReference type="Proteomes" id="UP000033423">
    <property type="component" value="Unassembled WGS sequence"/>
</dbReference>
<proteinExistence type="predicted"/>
<dbReference type="InterPro" id="IPR050721">
    <property type="entry name" value="Trk_Ktr_HKT_K-transport"/>
</dbReference>
<feature type="transmembrane region" description="Helical" evidence="1">
    <location>
        <begin position="12"/>
        <end position="34"/>
    </location>
</feature>
<feature type="transmembrane region" description="Helical" evidence="1">
    <location>
        <begin position="72"/>
        <end position="96"/>
    </location>
</feature>
<feature type="non-terminal residue" evidence="3">
    <location>
        <position position="100"/>
    </location>
</feature>
<evidence type="ECO:0000259" key="2">
    <source>
        <dbReference type="Pfam" id="PF07885"/>
    </source>
</evidence>
<keyword evidence="1" id="KW-0812">Transmembrane</keyword>
<keyword evidence="4" id="KW-1185">Reference proteome</keyword>
<protein>
    <submittedName>
        <fullName evidence="3">TrkA-N domain-containing protein</fullName>
    </submittedName>
</protein>
<sequence>MKNEIISDFYRRFLGGTIILVIVMSVGTTGYRLIGGSKYTFIDCMYMTFITIATIGYGEIIDISSKPEGRVFTMFIAFFGIGVLSYMLSSFTAFVVGGEL</sequence>
<dbReference type="Gene3D" id="1.10.287.70">
    <property type="match status" value="1"/>
</dbReference>
<keyword evidence="1" id="KW-1133">Transmembrane helix</keyword>
<dbReference type="PANTHER" id="PTHR43833">
    <property type="entry name" value="POTASSIUM CHANNEL PROTEIN 2-RELATED-RELATED"/>
    <property type="match status" value="1"/>
</dbReference>